<evidence type="ECO:0000313" key="3">
    <source>
        <dbReference type="EMBL" id="GAA4782517.1"/>
    </source>
</evidence>
<dbReference type="EMBL" id="BAABIQ010000005">
    <property type="protein sequence ID" value="GAA4782517.1"/>
    <property type="molecule type" value="Genomic_DNA"/>
</dbReference>
<proteinExistence type="predicted"/>
<reference evidence="4" key="1">
    <citation type="journal article" date="2019" name="Int. J. Syst. Evol. Microbiol.">
        <title>The Global Catalogue of Microorganisms (GCM) 10K type strain sequencing project: providing services to taxonomists for standard genome sequencing and annotation.</title>
        <authorList>
            <consortium name="The Broad Institute Genomics Platform"/>
            <consortium name="The Broad Institute Genome Sequencing Center for Infectious Disease"/>
            <person name="Wu L."/>
            <person name="Ma J."/>
        </authorList>
    </citation>
    <scope>NUCLEOTIDE SEQUENCE [LARGE SCALE GENOMIC DNA]</scope>
    <source>
        <strain evidence="4">JCM 18200</strain>
    </source>
</reference>
<keyword evidence="1" id="KW-0812">Transmembrane</keyword>
<dbReference type="InterPro" id="IPR010559">
    <property type="entry name" value="Sig_transdc_His_kin_internal"/>
</dbReference>
<evidence type="ECO:0000259" key="2">
    <source>
        <dbReference type="Pfam" id="PF06580"/>
    </source>
</evidence>
<feature type="transmembrane region" description="Helical" evidence="1">
    <location>
        <begin position="64"/>
        <end position="85"/>
    </location>
</feature>
<dbReference type="InterPro" id="IPR050640">
    <property type="entry name" value="Bact_2-comp_sensor_kinase"/>
</dbReference>
<evidence type="ECO:0000256" key="1">
    <source>
        <dbReference type="SAM" id="Phobius"/>
    </source>
</evidence>
<comment type="caution">
    <text evidence="3">The sequence shown here is derived from an EMBL/GenBank/DDBJ whole genome shotgun (WGS) entry which is preliminary data.</text>
</comment>
<accession>A0ABP9AKX0</accession>
<feature type="transmembrane region" description="Helical" evidence="1">
    <location>
        <begin position="97"/>
        <end position="117"/>
    </location>
</feature>
<dbReference type="PANTHER" id="PTHR34220">
    <property type="entry name" value="SENSOR HISTIDINE KINASE YPDA"/>
    <property type="match status" value="1"/>
</dbReference>
<keyword evidence="1" id="KW-1133">Transmembrane helix</keyword>
<dbReference type="Gene3D" id="3.30.565.10">
    <property type="entry name" value="Histidine kinase-like ATPase, C-terminal domain"/>
    <property type="match status" value="1"/>
</dbReference>
<keyword evidence="4" id="KW-1185">Reference proteome</keyword>
<organism evidence="3 4">
    <name type="scientific">Olivibacter ginsenosidimutans</name>
    <dbReference type="NCBI Taxonomy" id="1176537"/>
    <lineage>
        <taxon>Bacteria</taxon>
        <taxon>Pseudomonadati</taxon>
        <taxon>Bacteroidota</taxon>
        <taxon>Sphingobacteriia</taxon>
        <taxon>Sphingobacteriales</taxon>
        <taxon>Sphingobacteriaceae</taxon>
        <taxon>Olivibacter</taxon>
    </lineage>
</organism>
<dbReference type="RefSeq" id="WP_345230399.1">
    <property type="nucleotide sequence ID" value="NZ_BAABIQ010000005.1"/>
</dbReference>
<dbReference type="InterPro" id="IPR036890">
    <property type="entry name" value="HATPase_C_sf"/>
</dbReference>
<sequence length="363" mass="42600">MDKLPKGHEHVVSTVVESRALLKKGLIDMKKNHIIYHVLVWLILVILLFLTGDDKANLRHIFFYALYSVFNIGIFYTTYFLIAPYFIGNKRYLTGTIYSMCFLLLAAFIKLVIAVYNRDILMHYGDRHEKAISNGEYFLSALIITLFFMLLGYAFRLAINSYQMEQARKTLETEKLNAELAFLKSQINPHFLFNSLNNIYSLAYQKSDKAPEAILKLSEIMRYMLYESNDDKVSLEDEINYLENYIDLQKLRVKEHVYLELNINVDNFQHRIMPLLVISFLENVFKHGVATDKEHPIRITVEVQNNRLHFKAQNKKNRLNKDKSGGIGLTNLKRRLELGYPNKHTFIVYDNDDFYSSELFVYL</sequence>
<dbReference type="Pfam" id="PF06580">
    <property type="entry name" value="His_kinase"/>
    <property type="match status" value="1"/>
</dbReference>
<gene>
    <name evidence="3" type="ORF">GCM10023231_07740</name>
</gene>
<protein>
    <recommendedName>
        <fullName evidence="2">Signal transduction histidine kinase internal region domain-containing protein</fullName>
    </recommendedName>
</protein>
<dbReference type="PANTHER" id="PTHR34220:SF7">
    <property type="entry name" value="SENSOR HISTIDINE KINASE YPDA"/>
    <property type="match status" value="1"/>
</dbReference>
<feature type="domain" description="Signal transduction histidine kinase internal region" evidence="2">
    <location>
        <begin position="178"/>
        <end position="256"/>
    </location>
</feature>
<evidence type="ECO:0000313" key="4">
    <source>
        <dbReference type="Proteomes" id="UP001501411"/>
    </source>
</evidence>
<keyword evidence="1" id="KW-0472">Membrane</keyword>
<name>A0ABP9AKX0_9SPHI</name>
<feature type="transmembrane region" description="Helical" evidence="1">
    <location>
        <begin position="34"/>
        <end position="52"/>
    </location>
</feature>
<feature type="transmembrane region" description="Helical" evidence="1">
    <location>
        <begin position="137"/>
        <end position="159"/>
    </location>
</feature>
<dbReference type="Proteomes" id="UP001501411">
    <property type="component" value="Unassembled WGS sequence"/>
</dbReference>